<feature type="domain" description="Phosphofurin acidic cluster sorting protein 1/2 C-terminal" evidence="4">
    <location>
        <begin position="565"/>
        <end position="1097"/>
    </location>
</feature>
<feature type="region of interest" description="Disordered" evidence="3">
    <location>
        <begin position="1"/>
        <end position="21"/>
    </location>
</feature>
<dbReference type="OrthoDB" id="28829at2759"/>
<evidence type="ECO:0000259" key="5">
    <source>
        <dbReference type="Pfam" id="PF25332"/>
    </source>
</evidence>
<dbReference type="InterPro" id="IPR019381">
    <property type="entry name" value="PACS1/2_C"/>
</dbReference>
<feature type="compositionally biased region" description="Basic and acidic residues" evidence="3">
    <location>
        <begin position="474"/>
        <end position="496"/>
    </location>
</feature>
<dbReference type="Pfam" id="PF10254">
    <property type="entry name" value="Pacs-1"/>
    <property type="match status" value="1"/>
</dbReference>
<feature type="compositionally biased region" description="Acidic residues" evidence="3">
    <location>
        <begin position="231"/>
        <end position="244"/>
    </location>
</feature>
<dbReference type="EMBL" id="CAKKLH010000002">
    <property type="protein sequence ID" value="CAH0098398.1"/>
    <property type="molecule type" value="Genomic_DNA"/>
</dbReference>
<dbReference type="AlphaFoldDB" id="A0A8J2R9X9"/>
<feature type="compositionally biased region" description="Basic and acidic residues" evidence="3">
    <location>
        <begin position="879"/>
        <end position="890"/>
    </location>
</feature>
<dbReference type="GO" id="GO:0072659">
    <property type="term" value="P:protein localization to plasma membrane"/>
    <property type="evidence" value="ECO:0007669"/>
    <property type="project" value="TreeGrafter"/>
</dbReference>
<feature type="compositionally biased region" description="Polar residues" evidence="3">
    <location>
        <begin position="10"/>
        <end position="19"/>
    </location>
</feature>
<evidence type="ECO:0000313" key="6">
    <source>
        <dbReference type="EMBL" id="CAH0098398.1"/>
    </source>
</evidence>
<feature type="region of interest" description="Disordered" evidence="3">
    <location>
        <begin position="427"/>
        <end position="560"/>
    </location>
</feature>
<keyword evidence="7" id="KW-1185">Reference proteome</keyword>
<evidence type="ECO:0000259" key="4">
    <source>
        <dbReference type="Pfam" id="PF10254"/>
    </source>
</evidence>
<gene>
    <name evidence="6" type="ORF">DGAL_LOCUS450</name>
</gene>
<evidence type="ECO:0000313" key="7">
    <source>
        <dbReference type="Proteomes" id="UP000789390"/>
    </source>
</evidence>
<dbReference type="PANTHER" id="PTHR13280:SF17">
    <property type="entry name" value="KRUEPPEL TARGET AT 95D, ISOFORM A"/>
    <property type="match status" value="1"/>
</dbReference>
<feature type="region of interest" description="Disordered" evidence="3">
    <location>
        <begin position="833"/>
        <end position="914"/>
    </location>
</feature>
<feature type="compositionally biased region" description="Polar residues" evidence="3">
    <location>
        <begin position="866"/>
        <end position="877"/>
    </location>
</feature>
<proteinExistence type="inferred from homology"/>
<dbReference type="Pfam" id="PF25332">
    <property type="entry name" value="C2_PACS_N"/>
    <property type="match status" value="1"/>
</dbReference>
<feature type="compositionally biased region" description="Basic and acidic residues" evidence="3">
    <location>
        <begin position="427"/>
        <end position="444"/>
    </location>
</feature>
<comment type="similarity">
    <text evidence="1">Belongs to the PACS family.</text>
</comment>
<accession>A0A8J2R9X9</accession>
<evidence type="ECO:0000256" key="3">
    <source>
        <dbReference type="SAM" id="MobiDB-lite"/>
    </source>
</evidence>
<sequence>MTERTGRGSLASSVVTSKTAKGDGQPLIPMNLFAAWDVDRTPPNCVPRLCSLTLSRLTVLKALGSDISSITLAVKMQSSKRTLRSNEIMLPAGGGLLDTALELRFALQYPHYLKQWEAGNRLQVMLQRRKRYKNRTILGYKTLCSNTINMVAAVQRQMDMELELYGEATSTSGKDSVSPLARLQVQSLTSQPVDHEEAAERLKTLSLGDGAVLERGGVGGMRSGFVRYEDEEDDEFSSNDDGGSDSDQTAGLGGVSAGGGAGVGGVGGVVGSGVDRRPARMNKAMMQNRGKILPSNARQRNLKQKFVALLKRFKITEDLQGLENEADEDPTKLTGADLEMDAGDIEDLIDELEDLSDSGPEMDTLSVTSTPKPSLRPFFASSRSLLAPDLSSNPSAFTFPTTGTFFNDRSIIPASINTSCAGGRRLERHYSDESSKRADSDSTHAESMFTDQDRESDTPTASSTHCPSHFATAAHDDKTKNEKEVRRSRLFNRERSGPSLSSISSGSVAPSPCSGTSNNSQQQQTHQQKESNNSKKSSGAQGGGGGSFTSSAKDKSNESSPRKILLEQLVRCMPADDALPDHVVMVSGADLQGCNLAGRLAERQQRAVCTGGVADVRATVACLVSKIQKFCNCSAKPPPAVKVVLMGPDSYVNSVLRCYVEQFSSKPPDWKNYLKFYIVPLVTNSGSSAGTNNNSGNGTGGSNNTLSRYLASLDRYYNVNFVSDSWREALDRPAEKMLAASMNGGGVADSSSAPLVTTPSKIDVQEVIHRLGRYLTSNGCTVQVPIAEAMITYREPNSEEESTQVFIPFVSEVRIGFAESAAAVMAAAAAMTPGSIDTDDGQQLSNAGGVLSGPLSGSPPHPSSVTLTVNAAVQPGSSLDREQRDKERTGGRTTPPSSPNISSIHGQRETTTPGAESVELQVDYWLSGASAAAAAAAASATARESIASAAAISLATMAQAVKREKPVGPAEQSSVKYTVKAGFRWIVVQRLPHSNVSSSTTASSGSDASSLFTMTFGLKEKKQKIMRLGKKKEKEKESESKSQVVEGINRLVCQAKTHHSLLKVVIDGVEWNNVKFFQLSSQWQTHIRHFPVALFTESIL</sequence>
<reference evidence="6" key="1">
    <citation type="submission" date="2021-11" db="EMBL/GenBank/DDBJ databases">
        <authorList>
            <person name="Schell T."/>
        </authorList>
    </citation>
    <scope>NUCLEOTIDE SEQUENCE</scope>
    <source>
        <strain evidence="6">M5</strain>
    </source>
</reference>
<evidence type="ECO:0008006" key="8">
    <source>
        <dbReference type="Google" id="ProtNLM"/>
    </source>
</evidence>
<organism evidence="6 7">
    <name type="scientific">Daphnia galeata</name>
    <dbReference type="NCBI Taxonomy" id="27404"/>
    <lineage>
        <taxon>Eukaryota</taxon>
        <taxon>Metazoa</taxon>
        <taxon>Ecdysozoa</taxon>
        <taxon>Arthropoda</taxon>
        <taxon>Crustacea</taxon>
        <taxon>Branchiopoda</taxon>
        <taxon>Diplostraca</taxon>
        <taxon>Cladocera</taxon>
        <taxon>Anomopoda</taxon>
        <taxon>Daphniidae</taxon>
        <taxon>Daphnia</taxon>
    </lineage>
</organism>
<evidence type="ECO:0000256" key="2">
    <source>
        <dbReference type="ARBA" id="ARBA00022553"/>
    </source>
</evidence>
<feature type="compositionally biased region" description="Low complexity" evidence="3">
    <location>
        <begin position="497"/>
        <end position="526"/>
    </location>
</feature>
<keyword evidence="2" id="KW-0597">Phosphoprotein</keyword>
<comment type="caution">
    <text evidence="6">The sequence shown here is derived from an EMBL/GenBank/DDBJ whole genome shotgun (WGS) entry which is preliminary data.</text>
</comment>
<evidence type="ECO:0000256" key="1">
    <source>
        <dbReference type="ARBA" id="ARBA00008590"/>
    </source>
</evidence>
<protein>
    <recommendedName>
        <fullName evidence="8">Phosphofurin acidic cluster sorting protein 2</fullName>
    </recommendedName>
</protein>
<name>A0A8J2R9X9_9CRUS</name>
<dbReference type="InterPro" id="IPR057541">
    <property type="entry name" value="PACS1/2_N"/>
</dbReference>
<feature type="domain" description="Phosphofurin acidic cluster sorting protein 1/2 N-terminal C2" evidence="5">
    <location>
        <begin position="28"/>
        <end position="194"/>
    </location>
</feature>
<dbReference type="Proteomes" id="UP000789390">
    <property type="component" value="Unassembled WGS sequence"/>
</dbReference>
<feature type="region of interest" description="Disordered" evidence="3">
    <location>
        <begin position="231"/>
        <end position="258"/>
    </location>
</feature>
<dbReference type="PANTHER" id="PTHR13280">
    <property type="entry name" value="PHOSPHOFURIN ACIDIC CLUSTER SORTING PROTEIN"/>
    <property type="match status" value="1"/>
</dbReference>